<keyword evidence="2" id="KW-1185">Reference proteome</keyword>
<dbReference type="EMBL" id="BMEQ01000038">
    <property type="protein sequence ID" value="GGG70362.1"/>
    <property type="molecule type" value="Genomic_DNA"/>
</dbReference>
<sequence>MKATVTTYTWDLGKKSATPGAMVRSGKGFLFLSMDELINISDQLVDIAEQHDKENN</sequence>
<evidence type="ECO:0000313" key="2">
    <source>
        <dbReference type="Proteomes" id="UP000638848"/>
    </source>
</evidence>
<dbReference type="RefSeq" id="WP_188540147.1">
    <property type="nucleotide sequence ID" value="NZ_BMEQ01000038.1"/>
</dbReference>
<evidence type="ECO:0000313" key="1">
    <source>
        <dbReference type="EMBL" id="GGG70362.1"/>
    </source>
</evidence>
<name>A0A917H8A1_9MICC</name>
<proteinExistence type="predicted"/>
<accession>A0A917H8A1</accession>
<organism evidence="1 2">
    <name type="scientific">Kocuria dechangensis</name>
    <dbReference type="NCBI Taxonomy" id="1176249"/>
    <lineage>
        <taxon>Bacteria</taxon>
        <taxon>Bacillati</taxon>
        <taxon>Actinomycetota</taxon>
        <taxon>Actinomycetes</taxon>
        <taxon>Micrococcales</taxon>
        <taxon>Micrococcaceae</taxon>
        <taxon>Kocuria</taxon>
    </lineage>
</organism>
<reference evidence="1" key="2">
    <citation type="submission" date="2020-09" db="EMBL/GenBank/DDBJ databases">
        <authorList>
            <person name="Sun Q."/>
            <person name="Zhou Y."/>
        </authorList>
    </citation>
    <scope>NUCLEOTIDE SEQUENCE</scope>
    <source>
        <strain evidence="1">CGMCC 1.12187</strain>
    </source>
</reference>
<gene>
    <name evidence="1" type="ORF">GCM10011374_38620</name>
</gene>
<protein>
    <submittedName>
        <fullName evidence="1">Uncharacterized protein</fullName>
    </submittedName>
</protein>
<comment type="caution">
    <text evidence="1">The sequence shown here is derived from an EMBL/GenBank/DDBJ whole genome shotgun (WGS) entry which is preliminary data.</text>
</comment>
<dbReference type="Proteomes" id="UP000638848">
    <property type="component" value="Unassembled WGS sequence"/>
</dbReference>
<reference evidence="1" key="1">
    <citation type="journal article" date="2014" name="Int. J. Syst. Evol. Microbiol.">
        <title>Complete genome sequence of Corynebacterium casei LMG S-19264T (=DSM 44701T), isolated from a smear-ripened cheese.</title>
        <authorList>
            <consortium name="US DOE Joint Genome Institute (JGI-PGF)"/>
            <person name="Walter F."/>
            <person name="Albersmeier A."/>
            <person name="Kalinowski J."/>
            <person name="Ruckert C."/>
        </authorList>
    </citation>
    <scope>NUCLEOTIDE SEQUENCE</scope>
    <source>
        <strain evidence="1">CGMCC 1.12187</strain>
    </source>
</reference>
<dbReference type="AlphaFoldDB" id="A0A917H8A1"/>